<evidence type="ECO:0000313" key="2">
    <source>
        <dbReference type="EMBL" id="MPC53104.1"/>
    </source>
</evidence>
<sequence length="84" mass="9790">MEYPIELPNLHIEHRHIPQPCDVRRGVTLGGTIQRRRVASPHDHGLRVLHYPGCSSVAAYRREKTGRVRAEKRQEGEQRESEER</sequence>
<gene>
    <name evidence="2" type="ORF">E2C01_046989</name>
</gene>
<proteinExistence type="predicted"/>
<comment type="caution">
    <text evidence="2">The sequence shown here is derived from an EMBL/GenBank/DDBJ whole genome shotgun (WGS) entry which is preliminary data.</text>
</comment>
<protein>
    <submittedName>
        <fullName evidence="2">Uncharacterized protein</fullName>
    </submittedName>
</protein>
<name>A0A5B7G997_PORTR</name>
<feature type="region of interest" description="Disordered" evidence="1">
    <location>
        <begin position="63"/>
        <end position="84"/>
    </location>
</feature>
<organism evidence="2 3">
    <name type="scientific">Portunus trituberculatus</name>
    <name type="common">Swimming crab</name>
    <name type="synonym">Neptunus trituberculatus</name>
    <dbReference type="NCBI Taxonomy" id="210409"/>
    <lineage>
        <taxon>Eukaryota</taxon>
        <taxon>Metazoa</taxon>
        <taxon>Ecdysozoa</taxon>
        <taxon>Arthropoda</taxon>
        <taxon>Crustacea</taxon>
        <taxon>Multicrustacea</taxon>
        <taxon>Malacostraca</taxon>
        <taxon>Eumalacostraca</taxon>
        <taxon>Eucarida</taxon>
        <taxon>Decapoda</taxon>
        <taxon>Pleocyemata</taxon>
        <taxon>Brachyura</taxon>
        <taxon>Eubrachyura</taxon>
        <taxon>Portunoidea</taxon>
        <taxon>Portunidae</taxon>
        <taxon>Portuninae</taxon>
        <taxon>Portunus</taxon>
    </lineage>
</organism>
<reference evidence="2 3" key="1">
    <citation type="submission" date="2019-05" db="EMBL/GenBank/DDBJ databases">
        <title>Another draft genome of Portunus trituberculatus and its Hox gene families provides insights of decapod evolution.</title>
        <authorList>
            <person name="Jeong J.-H."/>
            <person name="Song I."/>
            <person name="Kim S."/>
            <person name="Choi T."/>
            <person name="Kim D."/>
            <person name="Ryu S."/>
            <person name="Kim W."/>
        </authorList>
    </citation>
    <scope>NUCLEOTIDE SEQUENCE [LARGE SCALE GENOMIC DNA]</scope>
    <source>
        <tissue evidence="2">Muscle</tissue>
    </source>
</reference>
<accession>A0A5B7G997</accession>
<dbReference type="AlphaFoldDB" id="A0A5B7G997"/>
<keyword evidence="3" id="KW-1185">Reference proteome</keyword>
<dbReference type="Proteomes" id="UP000324222">
    <property type="component" value="Unassembled WGS sequence"/>
</dbReference>
<evidence type="ECO:0000256" key="1">
    <source>
        <dbReference type="SAM" id="MobiDB-lite"/>
    </source>
</evidence>
<dbReference type="EMBL" id="VSRR010011386">
    <property type="protein sequence ID" value="MPC53104.1"/>
    <property type="molecule type" value="Genomic_DNA"/>
</dbReference>
<evidence type="ECO:0000313" key="3">
    <source>
        <dbReference type="Proteomes" id="UP000324222"/>
    </source>
</evidence>